<dbReference type="OrthoDB" id="9785698at2"/>
<keyword evidence="3" id="KW-1185">Reference proteome</keyword>
<dbReference type="PANTHER" id="PTHR36110">
    <property type="entry name" value="RING-CLEAVING DIOXYGENASE MHQE-RELATED"/>
    <property type="match status" value="1"/>
</dbReference>
<comment type="caution">
    <text evidence="2">The sequence shown here is derived from an EMBL/GenBank/DDBJ whole genome shotgun (WGS) entry which is preliminary data.</text>
</comment>
<evidence type="ECO:0000313" key="2">
    <source>
        <dbReference type="EMBL" id="KAB2335874.1"/>
    </source>
</evidence>
<protein>
    <submittedName>
        <fullName evidence="2">Ring-cleaving dioxygenase</fullName>
    </submittedName>
</protein>
<reference evidence="2 3" key="1">
    <citation type="journal article" date="2014" name="Arch. Microbiol.">
        <title>Bacillus mesophilum sp. nov., strain IITR-54T, a novel 4-chlorobiphenyl dechlorinating bacterium.</title>
        <authorList>
            <person name="Manickam N."/>
            <person name="Singh N.K."/>
            <person name="Bajaj A."/>
            <person name="Kumar R.M."/>
            <person name="Kaur G."/>
            <person name="Kaur N."/>
            <person name="Bala M."/>
            <person name="Kumar A."/>
            <person name="Mayilraj S."/>
        </authorList>
    </citation>
    <scope>NUCLEOTIDE SEQUENCE [LARGE SCALE GENOMIC DNA]</scope>
    <source>
        <strain evidence="2 3">IITR-54</strain>
    </source>
</reference>
<dbReference type="RefSeq" id="WP_151572510.1">
    <property type="nucleotide sequence ID" value="NZ_WBOT01000001.1"/>
</dbReference>
<organism evidence="2 3">
    <name type="scientific">Bacillus mesophilum</name>
    <dbReference type="NCBI Taxonomy" id="1071718"/>
    <lineage>
        <taxon>Bacteria</taxon>
        <taxon>Bacillati</taxon>
        <taxon>Bacillota</taxon>
        <taxon>Bacilli</taxon>
        <taxon>Bacillales</taxon>
        <taxon>Bacillaceae</taxon>
        <taxon>Bacillus</taxon>
    </lineage>
</organism>
<dbReference type="InterPro" id="IPR029068">
    <property type="entry name" value="Glyas_Bleomycin-R_OHBP_Dase"/>
</dbReference>
<keyword evidence="2" id="KW-0223">Dioxygenase</keyword>
<proteinExistence type="predicted"/>
<dbReference type="SUPFAM" id="SSF54593">
    <property type="entry name" value="Glyoxalase/Bleomycin resistance protein/Dihydroxybiphenyl dioxygenase"/>
    <property type="match status" value="1"/>
</dbReference>
<dbReference type="AlphaFoldDB" id="A0A7V7UY00"/>
<dbReference type="InterPro" id="IPR004360">
    <property type="entry name" value="Glyas_Fos-R_dOase_dom"/>
</dbReference>
<sequence>MNLKPILGQHHVSALTANAQKNYHFYTEILGLRLVKKTVNQDKPTMYHLFYADESGSPGTDLTFFEIKNAGRTYPGHSSISETALRVPNDRALFYWIDRFVQFGVKHDDITEYAGRKVVAFEDHEGQRLSLVSDENNRGVKGGEPWRKGPVSAEHAIIGLGPVALTVKSIKETAHILTKVLQYKESGKYTRVKGNSITTYYVFSTGEGGTGAEIHVEEQPDMQKERPGRGSVHHVAIRVENEEELGKWAEYLKQLRIGNSGIVERYYFKSIYFRDENRILFELATDGPGFLQDEHLDTLGEKLALPPYLEHKRAEIEANLTPLKTS</sequence>
<gene>
    <name evidence="2" type="ORF">F7732_04755</name>
</gene>
<feature type="domain" description="VOC" evidence="1">
    <location>
        <begin position="8"/>
        <end position="134"/>
    </location>
</feature>
<evidence type="ECO:0000259" key="1">
    <source>
        <dbReference type="PROSITE" id="PS51819"/>
    </source>
</evidence>
<dbReference type="GO" id="GO:0051213">
    <property type="term" value="F:dioxygenase activity"/>
    <property type="evidence" value="ECO:0007669"/>
    <property type="project" value="UniProtKB-KW"/>
</dbReference>
<accession>A0A7V7UY00</accession>
<dbReference type="Pfam" id="PF00903">
    <property type="entry name" value="Glyoxalase"/>
    <property type="match status" value="2"/>
</dbReference>
<dbReference type="InterPro" id="IPR052537">
    <property type="entry name" value="Extradiol_RC_dioxygenase"/>
</dbReference>
<dbReference type="EMBL" id="WBOT01000001">
    <property type="protein sequence ID" value="KAB2335874.1"/>
    <property type="molecule type" value="Genomic_DNA"/>
</dbReference>
<dbReference type="Proteomes" id="UP000441354">
    <property type="component" value="Unassembled WGS sequence"/>
</dbReference>
<name>A0A7V7UY00_9BACI</name>
<dbReference type="Gene3D" id="3.10.180.10">
    <property type="entry name" value="2,3-Dihydroxybiphenyl 1,2-Dioxygenase, domain 1"/>
    <property type="match status" value="2"/>
</dbReference>
<keyword evidence="2" id="KW-0560">Oxidoreductase</keyword>
<dbReference type="InterPro" id="IPR037523">
    <property type="entry name" value="VOC_core"/>
</dbReference>
<dbReference type="PANTHER" id="PTHR36110:SF4">
    <property type="entry name" value="RING-CLEAVING DIOXYGENASE MHQA-RELATED"/>
    <property type="match status" value="1"/>
</dbReference>
<dbReference type="PROSITE" id="PS51819">
    <property type="entry name" value="VOC"/>
    <property type="match status" value="2"/>
</dbReference>
<evidence type="ECO:0000313" key="3">
    <source>
        <dbReference type="Proteomes" id="UP000441354"/>
    </source>
</evidence>
<dbReference type="CDD" id="cd08347">
    <property type="entry name" value="PcpA_C_like"/>
    <property type="match status" value="1"/>
</dbReference>
<feature type="domain" description="VOC" evidence="1">
    <location>
        <begin position="159"/>
        <end position="286"/>
    </location>
</feature>